<evidence type="ECO:0000256" key="5">
    <source>
        <dbReference type="RuleBase" id="RU003512"/>
    </source>
</evidence>
<reference evidence="7" key="1">
    <citation type="submission" date="2019-09" db="EMBL/GenBank/DDBJ databases">
        <title>Characterisation of the sponge microbiome using genome-centric metagenomics.</title>
        <authorList>
            <person name="Engelberts J.P."/>
            <person name="Robbins S.J."/>
            <person name="De Goeij J.M."/>
            <person name="Aranda M."/>
            <person name="Bell S.C."/>
            <person name="Webster N.S."/>
        </authorList>
    </citation>
    <scope>NUCLEOTIDE SEQUENCE</scope>
    <source>
        <strain evidence="7">SB0661_bin_32</strain>
    </source>
</reference>
<evidence type="ECO:0000256" key="6">
    <source>
        <dbReference type="SAM" id="MobiDB-lite"/>
    </source>
</evidence>
<comment type="similarity">
    <text evidence="5">Belongs to the bacterial solute-binding protein 9 family.</text>
</comment>
<organism evidence="7">
    <name type="scientific">Caldilineaceae bacterium SB0661_bin_32</name>
    <dbReference type="NCBI Taxonomy" id="2605255"/>
    <lineage>
        <taxon>Bacteria</taxon>
        <taxon>Bacillati</taxon>
        <taxon>Chloroflexota</taxon>
        <taxon>Caldilineae</taxon>
        <taxon>Caldilineales</taxon>
        <taxon>Caldilineaceae</taxon>
    </lineage>
</organism>
<feature type="region of interest" description="Disordered" evidence="6">
    <location>
        <begin position="49"/>
        <end position="73"/>
    </location>
</feature>
<evidence type="ECO:0000256" key="3">
    <source>
        <dbReference type="ARBA" id="ARBA00022723"/>
    </source>
</evidence>
<feature type="compositionally biased region" description="Low complexity" evidence="6">
    <location>
        <begin position="51"/>
        <end position="73"/>
    </location>
</feature>
<dbReference type="PRINTS" id="PR00690">
    <property type="entry name" value="ADHESNFAMILY"/>
</dbReference>
<dbReference type="AlphaFoldDB" id="A0A6B1D848"/>
<evidence type="ECO:0000313" key="7">
    <source>
        <dbReference type="EMBL" id="MYC95838.1"/>
    </source>
</evidence>
<dbReference type="InterPro" id="IPR006129">
    <property type="entry name" value="AdhesinB"/>
</dbReference>
<dbReference type="Gene3D" id="3.40.50.1980">
    <property type="entry name" value="Nitrogenase molybdenum iron protein domain"/>
    <property type="match status" value="2"/>
</dbReference>
<dbReference type="SUPFAM" id="SSF53807">
    <property type="entry name" value="Helical backbone' metal receptor"/>
    <property type="match status" value="1"/>
</dbReference>
<sequence>MQNGPTQGPPTQRTPAGLSGSHARQAPIVVLLLLVALLATACGRDGEPETVEAAAETPAAAEQQAEPEAPAAAGVRADGTFRIVATTTQASDLSRILAADVPNIEITPLMGAGVDPHLYQPTESDIRAMNAADMVVYSGLHLEGQFDAVFEALREQGTLIYSLSKPVKDGGFVIGGFGADETQAGTDDPHFWFDPRNWEVTVADLAQTLARLDPDNGDTYTAHADAYNEQLRLLFSWADEGMRSVPEAQRYLVTSHDAFQYFGAAFGWQMAGIQGISTEDETGVGDIQRTAQFVVEQEIPVLFVESSISPDTIEAVQAAIEAKGGAARVGVRELYSDAMGMPGTFGGTYIGMIAENVLTILQSYRCAGAPAVIPDWPDTIDTAPPQELLTVSCDSEEQ</sequence>
<dbReference type="PRINTS" id="PR00691">
    <property type="entry name" value="ADHESINB"/>
</dbReference>
<dbReference type="InterPro" id="IPR050492">
    <property type="entry name" value="Bact_metal-bind_prot9"/>
</dbReference>
<dbReference type="GO" id="GO:0030001">
    <property type="term" value="P:metal ion transport"/>
    <property type="evidence" value="ECO:0007669"/>
    <property type="project" value="InterPro"/>
</dbReference>
<protein>
    <submittedName>
        <fullName evidence="7">Manganese transporter</fullName>
    </submittedName>
</protein>
<evidence type="ECO:0000256" key="1">
    <source>
        <dbReference type="ARBA" id="ARBA00004196"/>
    </source>
</evidence>
<accession>A0A6B1D848</accession>
<feature type="compositionally biased region" description="Low complexity" evidence="6">
    <location>
        <begin position="1"/>
        <end position="17"/>
    </location>
</feature>
<name>A0A6B1D848_9CHLR</name>
<keyword evidence="3" id="KW-0479">Metal-binding</keyword>
<dbReference type="InterPro" id="IPR006128">
    <property type="entry name" value="Lipoprotein_PsaA-like"/>
</dbReference>
<feature type="region of interest" description="Disordered" evidence="6">
    <location>
        <begin position="1"/>
        <end position="20"/>
    </location>
</feature>
<dbReference type="GO" id="GO:0007155">
    <property type="term" value="P:cell adhesion"/>
    <property type="evidence" value="ECO:0007669"/>
    <property type="project" value="InterPro"/>
</dbReference>
<dbReference type="InterPro" id="IPR006127">
    <property type="entry name" value="ZnuA-like"/>
</dbReference>
<proteinExistence type="inferred from homology"/>
<dbReference type="GO" id="GO:0046872">
    <property type="term" value="F:metal ion binding"/>
    <property type="evidence" value="ECO:0007669"/>
    <property type="project" value="UniProtKB-KW"/>
</dbReference>
<comment type="caution">
    <text evidence="7">The sequence shown here is derived from an EMBL/GenBank/DDBJ whole genome shotgun (WGS) entry which is preliminary data.</text>
</comment>
<comment type="subcellular location">
    <subcellularLocation>
        <location evidence="1">Cell envelope</location>
    </subcellularLocation>
</comment>
<keyword evidence="4" id="KW-0732">Signal</keyword>
<evidence type="ECO:0000256" key="2">
    <source>
        <dbReference type="ARBA" id="ARBA00022448"/>
    </source>
</evidence>
<dbReference type="EMBL" id="VXMH01000069">
    <property type="protein sequence ID" value="MYC95838.1"/>
    <property type="molecule type" value="Genomic_DNA"/>
</dbReference>
<keyword evidence="2 5" id="KW-0813">Transport</keyword>
<dbReference type="GO" id="GO:0030313">
    <property type="term" value="C:cell envelope"/>
    <property type="evidence" value="ECO:0007669"/>
    <property type="project" value="UniProtKB-SubCell"/>
</dbReference>
<evidence type="ECO:0000256" key="4">
    <source>
        <dbReference type="ARBA" id="ARBA00022729"/>
    </source>
</evidence>
<dbReference type="PANTHER" id="PTHR42953:SF1">
    <property type="entry name" value="METAL-BINDING PROTEIN HI_0362-RELATED"/>
    <property type="match status" value="1"/>
</dbReference>
<gene>
    <name evidence="7" type="ORF">F4X14_12820</name>
</gene>
<dbReference type="PANTHER" id="PTHR42953">
    <property type="entry name" value="HIGH-AFFINITY ZINC UPTAKE SYSTEM PROTEIN ZNUA-RELATED"/>
    <property type="match status" value="1"/>
</dbReference>
<dbReference type="Pfam" id="PF01297">
    <property type="entry name" value="ZnuA"/>
    <property type="match status" value="1"/>
</dbReference>